<dbReference type="PANTHER" id="PTHR34294">
    <property type="entry name" value="TRANSCRIPTIONAL REGULATOR-RELATED"/>
    <property type="match status" value="1"/>
</dbReference>
<proteinExistence type="inferred from homology"/>
<feature type="domain" description="Sugar-binding" evidence="5">
    <location>
        <begin position="9"/>
        <end position="262"/>
    </location>
</feature>
<keyword evidence="4" id="KW-0804">Transcription</keyword>
<evidence type="ECO:0000256" key="3">
    <source>
        <dbReference type="ARBA" id="ARBA00023125"/>
    </source>
</evidence>
<dbReference type="GO" id="GO:0003677">
    <property type="term" value="F:DNA binding"/>
    <property type="evidence" value="ECO:0007669"/>
    <property type="project" value="UniProtKB-KW"/>
</dbReference>
<organism evidence="6 7">
    <name type="scientific">Propionimicrobium lymphophilum ACS-093-V-SCH5</name>
    <dbReference type="NCBI Taxonomy" id="883161"/>
    <lineage>
        <taxon>Bacteria</taxon>
        <taxon>Bacillati</taxon>
        <taxon>Actinomycetota</taxon>
        <taxon>Actinomycetes</taxon>
        <taxon>Propionibacteriales</taxon>
        <taxon>Propionibacteriaceae</taxon>
        <taxon>Propionimicrobium</taxon>
    </lineage>
</organism>
<keyword evidence="2" id="KW-0805">Transcription regulation</keyword>
<evidence type="ECO:0000256" key="2">
    <source>
        <dbReference type="ARBA" id="ARBA00023015"/>
    </source>
</evidence>
<comment type="caution">
    <text evidence="6">The sequence shown here is derived from an EMBL/GenBank/DDBJ whole genome shotgun (WGS) entry which is preliminary data.</text>
</comment>
<keyword evidence="7" id="KW-1185">Reference proteome</keyword>
<reference evidence="6 7" key="1">
    <citation type="submission" date="2013-04" db="EMBL/GenBank/DDBJ databases">
        <title>The Genome Sequence of Propionimicrobium lymphophilum ACS-093-V-SCH5.</title>
        <authorList>
            <consortium name="The Broad Institute Genomics Platform"/>
            <person name="Earl A."/>
            <person name="Ward D."/>
            <person name="Feldgarden M."/>
            <person name="Gevers D."/>
            <person name="Saerens B."/>
            <person name="Vaneechoutte M."/>
            <person name="Walker B."/>
            <person name="Young S."/>
            <person name="Zeng Q."/>
            <person name="Gargeya S."/>
            <person name="Fitzgerald M."/>
            <person name="Haas B."/>
            <person name="Abouelleil A."/>
            <person name="Allen A.W."/>
            <person name="Alvarado L."/>
            <person name="Arachchi H.M."/>
            <person name="Berlin A.M."/>
            <person name="Chapman S.B."/>
            <person name="Gainer-Dewar J."/>
            <person name="Goldberg J."/>
            <person name="Griggs A."/>
            <person name="Gujja S."/>
            <person name="Hansen M."/>
            <person name="Howarth C."/>
            <person name="Imamovic A."/>
            <person name="Ireland A."/>
            <person name="Larimer J."/>
            <person name="McCowan C."/>
            <person name="Murphy C."/>
            <person name="Pearson M."/>
            <person name="Poon T.W."/>
            <person name="Priest M."/>
            <person name="Roberts A."/>
            <person name="Saif S."/>
            <person name="Shea T."/>
            <person name="Sisk P."/>
            <person name="Sykes S."/>
            <person name="Wortman J."/>
            <person name="Nusbaum C."/>
            <person name="Birren B."/>
        </authorList>
    </citation>
    <scope>NUCLEOTIDE SEQUENCE [LARGE SCALE GENOMIC DNA]</scope>
    <source>
        <strain evidence="6 7">ACS-093-V-SCH5</strain>
    </source>
</reference>
<dbReference type="Pfam" id="PF04198">
    <property type="entry name" value="Sugar-bind"/>
    <property type="match status" value="1"/>
</dbReference>
<name>S2W2F6_9ACTN</name>
<evidence type="ECO:0000313" key="6">
    <source>
        <dbReference type="EMBL" id="EPD32535.1"/>
    </source>
</evidence>
<dbReference type="STRING" id="883161.HMPREF9306_02107"/>
<dbReference type="HOGENOM" id="CLU_054506_0_1_11"/>
<sequence length="264" mass="28332">MSIEIIDPYARVEELEKEFAKRFSLTETIVVRNRLKLDDTVTAVANQTAKYLANLRPMPQLVGVSWGRTLWRVAKQLEEGWAVDPMVVQLNGGVATLSAAQSVQETILGFAQKSNGKARGLPSPAVVSKPSLASALRADPVVADVLGMGRQADVAIFSLGALRFDSVLVESGCITKNEVTRLRAKGGVGDILGRFINGVGEIVSEELESRTIGVDLEALKKIKKSIAVAVGENKASITRAALKGGFMTTLITDENTAKQVLSER</sequence>
<evidence type="ECO:0000256" key="4">
    <source>
        <dbReference type="ARBA" id="ARBA00023163"/>
    </source>
</evidence>
<accession>S2W2F6</accession>
<dbReference type="InterPro" id="IPR007324">
    <property type="entry name" value="Sugar-bd_dom_put"/>
</dbReference>
<evidence type="ECO:0000256" key="1">
    <source>
        <dbReference type="ARBA" id="ARBA00010466"/>
    </source>
</evidence>
<dbReference type="GO" id="GO:0030246">
    <property type="term" value="F:carbohydrate binding"/>
    <property type="evidence" value="ECO:0007669"/>
    <property type="project" value="InterPro"/>
</dbReference>
<comment type="similarity">
    <text evidence="1">Belongs to the SorC transcriptional regulatory family.</text>
</comment>
<keyword evidence="3" id="KW-0238">DNA-binding</keyword>
<protein>
    <recommendedName>
        <fullName evidence="5">Sugar-binding domain-containing protein</fullName>
    </recommendedName>
</protein>
<evidence type="ECO:0000259" key="5">
    <source>
        <dbReference type="Pfam" id="PF04198"/>
    </source>
</evidence>
<dbReference type="SUPFAM" id="SSF100950">
    <property type="entry name" value="NagB/RpiA/CoA transferase-like"/>
    <property type="match status" value="1"/>
</dbReference>
<dbReference type="InterPro" id="IPR051054">
    <property type="entry name" value="SorC_transcr_regulators"/>
</dbReference>
<dbReference type="AlphaFoldDB" id="S2W2F6"/>
<gene>
    <name evidence="6" type="ORF">HMPREF9306_02107</name>
</gene>
<dbReference type="EMBL" id="AGZR01000009">
    <property type="protein sequence ID" value="EPD32535.1"/>
    <property type="molecule type" value="Genomic_DNA"/>
</dbReference>
<dbReference type="Proteomes" id="UP000014417">
    <property type="component" value="Unassembled WGS sequence"/>
</dbReference>
<evidence type="ECO:0000313" key="7">
    <source>
        <dbReference type="Proteomes" id="UP000014417"/>
    </source>
</evidence>
<dbReference type="PANTHER" id="PTHR34294:SF1">
    <property type="entry name" value="TRANSCRIPTIONAL REGULATOR LSRR"/>
    <property type="match status" value="1"/>
</dbReference>
<dbReference type="InterPro" id="IPR037171">
    <property type="entry name" value="NagB/RpiA_transferase-like"/>
</dbReference>
<dbReference type="Gene3D" id="3.40.50.1360">
    <property type="match status" value="1"/>
</dbReference>